<dbReference type="Proteomes" id="UP000886885">
    <property type="component" value="Chromosome 8D"/>
</dbReference>
<evidence type="ECO:0000313" key="2">
    <source>
        <dbReference type="Proteomes" id="UP000886885"/>
    </source>
</evidence>
<dbReference type="OrthoDB" id="1913960at2759"/>
<dbReference type="InterPro" id="IPR008480">
    <property type="entry name" value="DUF761_pln"/>
</dbReference>
<protein>
    <submittedName>
        <fullName evidence="1">Uncharacterized protein</fullName>
    </submittedName>
</protein>
<reference evidence="1" key="1">
    <citation type="journal article" date="2020" name="bioRxiv">
        <title>Hybrid origin of Populus tomentosa Carr. identified through genome sequencing and phylogenomic analysis.</title>
        <authorList>
            <person name="An X."/>
            <person name="Gao K."/>
            <person name="Chen Z."/>
            <person name="Li J."/>
            <person name="Yang X."/>
            <person name="Yang X."/>
            <person name="Zhou J."/>
            <person name="Guo T."/>
            <person name="Zhao T."/>
            <person name="Huang S."/>
            <person name="Miao D."/>
            <person name="Khan W.U."/>
            <person name="Rao P."/>
            <person name="Ye M."/>
            <person name="Lei B."/>
            <person name="Liao W."/>
            <person name="Wang J."/>
            <person name="Ji L."/>
            <person name="Li Y."/>
            <person name="Guo B."/>
            <person name="Mustafa N.S."/>
            <person name="Li S."/>
            <person name="Yun Q."/>
            <person name="Keller S.R."/>
            <person name="Mao J."/>
            <person name="Zhang R."/>
            <person name="Strauss S.H."/>
        </authorList>
    </citation>
    <scope>NUCLEOTIDE SEQUENCE</scope>
    <source>
        <strain evidence="1">GM15</strain>
        <tissue evidence="1">Leaf</tissue>
    </source>
</reference>
<dbReference type="EMBL" id="JAAWWB010000016">
    <property type="protein sequence ID" value="KAG6764565.1"/>
    <property type="molecule type" value="Genomic_DNA"/>
</dbReference>
<dbReference type="Pfam" id="PF05553">
    <property type="entry name" value="DUF761"/>
    <property type="match status" value="1"/>
</dbReference>
<sequence length="195" mass="22584">MMSRSRLAKKLQPAKKALKRFAKTLQSKLHDLNLSKAVKVIKTNTDRLLAYCSSRLFLPFKKRSITKPRGRCRQCNHCYSNKTLLHNTLPPIYIDNLYASEPSLMSARHFHARAETSSGGKAVSVEKVVPRKEDKARKKTVYSIEDAWREVVARSPQLRPVDERAEEFINKFREEIKLQKEKSILEYEERLARGA</sequence>
<dbReference type="AlphaFoldDB" id="A0A8X7Z9D4"/>
<evidence type="ECO:0000313" key="1">
    <source>
        <dbReference type="EMBL" id="KAG6764565.1"/>
    </source>
</evidence>
<accession>A0A8X7Z9D4</accession>
<comment type="caution">
    <text evidence="1">The sequence shown here is derived from an EMBL/GenBank/DDBJ whole genome shotgun (WGS) entry which is preliminary data.</text>
</comment>
<name>A0A8X7Z9D4_POPTO</name>
<proteinExistence type="predicted"/>
<dbReference type="PANTHER" id="PTHR33098">
    <property type="entry name" value="COTTON FIBER (DUF761)"/>
    <property type="match status" value="1"/>
</dbReference>
<dbReference type="PANTHER" id="PTHR33098:SF3">
    <property type="entry name" value="COTTON FIBER PROTEIN"/>
    <property type="match status" value="1"/>
</dbReference>
<keyword evidence="2" id="KW-1185">Reference proteome</keyword>
<gene>
    <name evidence="1" type="ORF">POTOM_032039</name>
</gene>
<organism evidence="1 2">
    <name type="scientific">Populus tomentosa</name>
    <name type="common">Chinese white poplar</name>
    <dbReference type="NCBI Taxonomy" id="118781"/>
    <lineage>
        <taxon>Eukaryota</taxon>
        <taxon>Viridiplantae</taxon>
        <taxon>Streptophyta</taxon>
        <taxon>Embryophyta</taxon>
        <taxon>Tracheophyta</taxon>
        <taxon>Spermatophyta</taxon>
        <taxon>Magnoliopsida</taxon>
        <taxon>eudicotyledons</taxon>
        <taxon>Gunneridae</taxon>
        <taxon>Pentapetalae</taxon>
        <taxon>rosids</taxon>
        <taxon>fabids</taxon>
        <taxon>Malpighiales</taxon>
        <taxon>Salicaceae</taxon>
        <taxon>Saliceae</taxon>
        <taxon>Populus</taxon>
    </lineage>
</organism>